<name>A0ACC0AZ80_CATRO</name>
<keyword evidence="2" id="KW-1185">Reference proteome</keyword>
<evidence type="ECO:0000313" key="2">
    <source>
        <dbReference type="Proteomes" id="UP001060085"/>
    </source>
</evidence>
<sequence length="143" mass="16277">MHVFSVYLMMMMSFFCSSARPSNGNFCQQTVSPSLDIAPKIFPSLFSHWQSNLYLPQKDSQLLKELSSEPFLYPCGLPSLPFFLPDGNDSTSSEPMILFPKRTYQPSNIRRKRNHGFLARKATKGGRRVIARRIAKGRSRITA</sequence>
<reference evidence="2" key="1">
    <citation type="journal article" date="2023" name="Nat. Plants">
        <title>Single-cell RNA sequencing provides a high-resolution roadmap for understanding the multicellular compartmentation of specialized metabolism.</title>
        <authorList>
            <person name="Sun S."/>
            <person name="Shen X."/>
            <person name="Li Y."/>
            <person name="Li Y."/>
            <person name="Wang S."/>
            <person name="Li R."/>
            <person name="Zhang H."/>
            <person name="Shen G."/>
            <person name="Guo B."/>
            <person name="Wei J."/>
            <person name="Xu J."/>
            <person name="St-Pierre B."/>
            <person name="Chen S."/>
            <person name="Sun C."/>
        </authorList>
    </citation>
    <scope>NUCLEOTIDE SEQUENCE [LARGE SCALE GENOMIC DNA]</scope>
</reference>
<accession>A0ACC0AZ80</accession>
<protein>
    <submittedName>
        <fullName evidence="1">Uncharacterized protein</fullName>
    </submittedName>
</protein>
<gene>
    <name evidence="1" type="ORF">M9H77_15297</name>
</gene>
<evidence type="ECO:0000313" key="1">
    <source>
        <dbReference type="EMBL" id="KAI5665444.1"/>
    </source>
</evidence>
<proteinExistence type="predicted"/>
<comment type="caution">
    <text evidence="1">The sequence shown here is derived from an EMBL/GenBank/DDBJ whole genome shotgun (WGS) entry which is preliminary data.</text>
</comment>
<organism evidence="1 2">
    <name type="scientific">Catharanthus roseus</name>
    <name type="common">Madagascar periwinkle</name>
    <name type="synonym">Vinca rosea</name>
    <dbReference type="NCBI Taxonomy" id="4058"/>
    <lineage>
        <taxon>Eukaryota</taxon>
        <taxon>Viridiplantae</taxon>
        <taxon>Streptophyta</taxon>
        <taxon>Embryophyta</taxon>
        <taxon>Tracheophyta</taxon>
        <taxon>Spermatophyta</taxon>
        <taxon>Magnoliopsida</taxon>
        <taxon>eudicotyledons</taxon>
        <taxon>Gunneridae</taxon>
        <taxon>Pentapetalae</taxon>
        <taxon>asterids</taxon>
        <taxon>lamiids</taxon>
        <taxon>Gentianales</taxon>
        <taxon>Apocynaceae</taxon>
        <taxon>Rauvolfioideae</taxon>
        <taxon>Vinceae</taxon>
        <taxon>Catharanthinae</taxon>
        <taxon>Catharanthus</taxon>
    </lineage>
</organism>
<dbReference type="EMBL" id="CM044704">
    <property type="protein sequence ID" value="KAI5665444.1"/>
    <property type="molecule type" value="Genomic_DNA"/>
</dbReference>
<dbReference type="Proteomes" id="UP001060085">
    <property type="component" value="Linkage Group LG04"/>
</dbReference>